<feature type="compositionally biased region" description="Low complexity" evidence="2">
    <location>
        <begin position="638"/>
        <end position="655"/>
    </location>
</feature>
<dbReference type="Pfam" id="PF00995">
    <property type="entry name" value="Sec1"/>
    <property type="match status" value="1"/>
</dbReference>
<feature type="region of interest" description="Disordered" evidence="2">
    <location>
        <begin position="1514"/>
        <end position="1563"/>
    </location>
</feature>
<feature type="compositionally biased region" description="Low complexity" evidence="2">
    <location>
        <begin position="566"/>
        <end position="582"/>
    </location>
</feature>
<dbReference type="OrthoDB" id="2228at2759"/>
<dbReference type="Gene3D" id="1.10.472.10">
    <property type="entry name" value="Cyclin-like"/>
    <property type="match status" value="1"/>
</dbReference>
<dbReference type="CDD" id="cd20557">
    <property type="entry name" value="CYCLIN_ScPCL1-like"/>
    <property type="match status" value="1"/>
</dbReference>
<feature type="compositionally biased region" description="Basic and acidic residues" evidence="2">
    <location>
        <begin position="785"/>
        <end position="806"/>
    </location>
</feature>
<accession>A0A9W8IDX4</accession>
<evidence type="ECO:0000256" key="2">
    <source>
        <dbReference type="SAM" id="MobiDB-lite"/>
    </source>
</evidence>
<dbReference type="EMBL" id="JANBUW010000046">
    <property type="protein sequence ID" value="KAJ2850046.1"/>
    <property type="molecule type" value="Genomic_DNA"/>
</dbReference>
<feature type="region of interest" description="Disordered" evidence="2">
    <location>
        <begin position="93"/>
        <end position="112"/>
    </location>
</feature>
<dbReference type="InterPro" id="IPR043154">
    <property type="entry name" value="Sec-1-like_dom1"/>
</dbReference>
<feature type="region of interest" description="Disordered" evidence="2">
    <location>
        <begin position="760"/>
        <end position="953"/>
    </location>
</feature>
<dbReference type="Gene3D" id="1.25.40.60">
    <property type="match status" value="1"/>
</dbReference>
<evidence type="ECO:0000259" key="3">
    <source>
        <dbReference type="Pfam" id="PF00134"/>
    </source>
</evidence>
<dbReference type="Pfam" id="PF00134">
    <property type="entry name" value="Cyclin_N"/>
    <property type="match status" value="1"/>
</dbReference>
<dbReference type="InterPro" id="IPR036915">
    <property type="entry name" value="Cyclin-like_sf"/>
</dbReference>
<dbReference type="InterPro" id="IPR036045">
    <property type="entry name" value="Sec1-like_sf"/>
</dbReference>
<name>A0A9W8IDX4_9FUNG</name>
<comment type="similarity">
    <text evidence="1">Belongs to the STXBP/unc-18/SEC1 family.</text>
</comment>
<feature type="compositionally biased region" description="Polar residues" evidence="2">
    <location>
        <begin position="583"/>
        <end position="624"/>
    </location>
</feature>
<dbReference type="SUPFAM" id="SSF47954">
    <property type="entry name" value="Cyclin-like"/>
    <property type="match status" value="1"/>
</dbReference>
<reference evidence="4" key="1">
    <citation type="submission" date="2022-07" db="EMBL/GenBank/DDBJ databases">
        <title>Phylogenomic reconstructions and comparative analyses of Kickxellomycotina fungi.</title>
        <authorList>
            <person name="Reynolds N.K."/>
            <person name="Stajich J.E."/>
            <person name="Barry K."/>
            <person name="Grigoriev I.V."/>
            <person name="Crous P."/>
            <person name="Smith M.E."/>
        </authorList>
    </citation>
    <scope>NUCLEOTIDE SEQUENCE</scope>
    <source>
        <strain evidence="4">NRRL 1566</strain>
    </source>
</reference>
<keyword evidence="5" id="KW-1185">Reference proteome</keyword>
<dbReference type="InterPro" id="IPR006671">
    <property type="entry name" value="Cyclin_N"/>
</dbReference>
<evidence type="ECO:0000313" key="5">
    <source>
        <dbReference type="Proteomes" id="UP001139887"/>
    </source>
</evidence>
<protein>
    <submittedName>
        <fullName evidence="4">Syntaxin binding protein 1</fullName>
    </submittedName>
</protein>
<feature type="region of interest" description="Disordered" evidence="2">
    <location>
        <begin position="1626"/>
        <end position="1717"/>
    </location>
</feature>
<dbReference type="InterPro" id="IPR027482">
    <property type="entry name" value="Sec1-like_dom2"/>
</dbReference>
<dbReference type="PANTHER" id="PTHR11679">
    <property type="entry name" value="VESICLE PROTEIN SORTING-ASSOCIATED"/>
    <property type="match status" value="1"/>
</dbReference>
<dbReference type="GO" id="GO:0016192">
    <property type="term" value="P:vesicle-mediated transport"/>
    <property type="evidence" value="ECO:0007669"/>
    <property type="project" value="InterPro"/>
</dbReference>
<evidence type="ECO:0000313" key="4">
    <source>
        <dbReference type="EMBL" id="KAJ2850046.1"/>
    </source>
</evidence>
<feature type="compositionally biased region" description="Low complexity" evidence="2">
    <location>
        <begin position="921"/>
        <end position="932"/>
    </location>
</feature>
<dbReference type="SUPFAM" id="SSF56815">
    <property type="entry name" value="Sec1/munc18-like (SM) proteins"/>
    <property type="match status" value="1"/>
</dbReference>
<evidence type="ECO:0000256" key="1">
    <source>
        <dbReference type="ARBA" id="ARBA00009884"/>
    </source>
</evidence>
<dbReference type="Gene3D" id="3.90.830.10">
    <property type="entry name" value="Syntaxin Binding Protein 1, Chain A, domain 2"/>
    <property type="match status" value="1"/>
</dbReference>
<feature type="domain" description="Cyclin N-terminal" evidence="3">
    <location>
        <begin position="1014"/>
        <end position="1107"/>
    </location>
</feature>
<dbReference type="Gene3D" id="3.40.50.2060">
    <property type="match status" value="1"/>
</dbReference>
<organism evidence="4 5">
    <name type="scientific">Coemansia brasiliensis</name>
    <dbReference type="NCBI Taxonomy" id="2650707"/>
    <lineage>
        <taxon>Eukaryota</taxon>
        <taxon>Fungi</taxon>
        <taxon>Fungi incertae sedis</taxon>
        <taxon>Zoopagomycota</taxon>
        <taxon>Kickxellomycotina</taxon>
        <taxon>Kickxellomycetes</taxon>
        <taxon>Kickxellales</taxon>
        <taxon>Kickxellaceae</taxon>
        <taxon>Coemansia</taxon>
    </lineage>
</organism>
<sequence>MTTNFVESKRQEFLNALVAVRPRERFKVVVVDRRSLKLLNRTLKLSEILEHDVARIEKIENNRKEDPNIEALYFLTPSKQSVDSLIEDFGGPNGGAVPGPGHRHGPGMPPGGRPKRPKYRAGHVYFTSELSDLLLAKVKKAGISQYIRALKELCIEYDNHGKRIFLTRMINRPLYRLYSPLVTRGFNDELELISKKLANVCGALKETPVVRYLLLDQETYGDTKARPLAFLFHTEMDRIRESIPKNSGDGPQTELIIVDRSADPFAPILHEFTYEAMVYDLLEIEDGCKYTYTVQLGNGEEEVKTIQLDDNDEVWQEFRYKHISEAQEGILKQFNELVGSNRAIADLQAGQQLNLNKMRDVIANMPQFKGQLSQLSAHITMMEKCMEEFKKRALNDLAMLEQNLVMGTTPDDEKYVSGDIDIADMLSNPDVEMRDKLRLLLIFFIANPSLTESERQKLASLARFSTEARETIKNMGLVLRWSHALDLLKQIQQRPNQAAKSKWALGNLRGANSQNNDDSAKPYDLSRYTPALKNVIEGSIEGYLSEDLFPYVVPPEKPNQTRSFAGTSSLRSSGSSRTTPTSQNNESSAPSMWSTFASSMGLQSSDNRASTGSQPVPAQRQIKSLRSGRPTWQKRESSPATTSASSSSLTKSATAPVASSTAQPSQGRVILFVIGGITFSEVRAAEEVSRKCGREVIIGSTHMIEPEDFLYEVSTLSFEIMGNGGRRIDIKPSLFAFGYGGPAEVDPLILYDGDADVPTWRSKPSAKEEQSKDQFRSHGSSSSESQHRSGRGHERHPEPRSHDRSRSRGHNQHPSSRSATPDYRSHGSAPPMQQQQQHRGGRPDPYHSSSSTSSSDYRRVHPGGHSSSGSRDHYSHGPRSSPHQGQMRAERSASPAVYRGDPSRTDGTQNFRAGYEEYKQQQRMQQQQQQQQVMRSKSSHASLNNSVRPAQPPLSKEDVFRAKFERGERQKYAYIARLMERMIAELFPCANDADANATFGRDSGASGPLPSFEEFLKHICRRTRTPLTCMCLALLYLTRLRANHPRSRGSPGSSYRLALSSLCVATKYLYDDAYHTCSWVQVSMGLFSQREVNQMEMEFMYFLHYQLGVTPTEWNQWIATLEAKLVARWQETGKAETIYNFGLFLSYECCDIGSQEAVRDVAWGDGGRSLLELLHNAIHLPRVADPAKCSPSADSAVSDATCLPTPDPNSWFRMRSPAPSGLSQGVADLSGVTTASAPSASITPTTAQFSDVPGISEDFAASGLHQPSSSYVRHSCIENHSVSPGVHRYGTVASSSGTLTHHGSAPFGLRPSSVCSVPNAPYTSGTAGGISRASHKSYKYAPTSRSLQRQKSELNEYEWRHQSISLSQSPAHQLVPQMSTESMIPSYSQGSRGAKVNASSFERLAVGTASIAPSQSSESRESSGLHAQRMHGQGVRIPLSTITAQTHSIYGTGPRSTSMQRGAVLSVGGYSELSYDRLPRNGTSGIHRAGTMPVQLQGAASGRNQRTEGHAMVDFGDVGVPNHGRQQGSAGASLRGNASIKSSSSSLRANSRRHSWRHSSKNHLSFTQKLRSLAGFGWTSNSGRGDDIKERGADILQYGADDSSSPFGNSSYGNFGTQPQSFTNASGFACTSDSRRGSSHIMQPSSTVRAGDSGSYSSHGSGGLHTGYGETSGRRLADMSGQRAPLNSSSHKSEQQNYSSDSYTLDVDTAKYVSTRS</sequence>
<dbReference type="InterPro" id="IPR001619">
    <property type="entry name" value="Sec1-like"/>
</dbReference>
<feature type="compositionally biased region" description="Polar residues" evidence="2">
    <location>
        <begin position="933"/>
        <end position="948"/>
    </location>
</feature>
<feature type="region of interest" description="Disordered" evidence="2">
    <location>
        <begin position="1409"/>
        <end position="1431"/>
    </location>
</feature>
<feature type="compositionally biased region" description="Polar residues" evidence="2">
    <location>
        <begin position="1685"/>
        <end position="1703"/>
    </location>
</feature>
<dbReference type="Proteomes" id="UP001139887">
    <property type="component" value="Unassembled WGS sequence"/>
</dbReference>
<gene>
    <name evidence="4" type="primary">sec1_2</name>
    <name evidence="4" type="ORF">IWW36_002190</name>
</gene>
<dbReference type="Gene3D" id="3.40.50.1910">
    <property type="match status" value="2"/>
</dbReference>
<proteinExistence type="inferred from homology"/>
<dbReference type="InterPro" id="IPR043127">
    <property type="entry name" value="Sec-1-like_dom3a"/>
</dbReference>
<feature type="compositionally biased region" description="Basic residues" evidence="2">
    <location>
        <begin position="1550"/>
        <end position="1561"/>
    </location>
</feature>
<feature type="region of interest" description="Disordered" evidence="2">
    <location>
        <begin position="559"/>
        <end position="660"/>
    </location>
</feature>
<feature type="compositionally biased region" description="Basic and acidic residues" evidence="2">
    <location>
        <begin position="765"/>
        <end position="776"/>
    </location>
</feature>
<comment type="caution">
    <text evidence="4">The sequence shown here is derived from an EMBL/GenBank/DDBJ whole genome shotgun (WGS) entry which is preliminary data.</text>
</comment>
<feature type="compositionally biased region" description="Low complexity" evidence="2">
    <location>
        <begin position="1539"/>
        <end position="1549"/>
    </location>
</feature>